<dbReference type="FunCoup" id="W4K9K1">
    <property type="interactions" value="546"/>
</dbReference>
<proteinExistence type="inferred from homology"/>
<dbReference type="EMBL" id="KI925458">
    <property type="protein sequence ID" value="ETW81751.1"/>
    <property type="molecule type" value="Genomic_DNA"/>
</dbReference>
<dbReference type="HOGENOM" id="CLU_034402_2_0_1"/>
<dbReference type="Proteomes" id="UP000030671">
    <property type="component" value="Unassembled WGS sequence"/>
</dbReference>
<feature type="region of interest" description="Disordered" evidence="2">
    <location>
        <begin position="61"/>
        <end position="86"/>
    </location>
</feature>
<keyword evidence="4" id="KW-1185">Reference proteome</keyword>
<dbReference type="RefSeq" id="XP_009546361.1">
    <property type="nucleotide sequence ID" value="XM_009548066.1"/>
</dbReference>
<dbReference type="KEGG" id="hir:HETIRDRAFT_475234"/>
<dbReference type="STRING" id="747525.W4K9K1"/>
<reference evidence="3 4" key="1">
    <citation type="journal article" date="2012" name="New Phytol.">
        <title>Insight into trade-off between wood decay and parasitism from the genome of a fungal forest pathogen.</title>
        <authorList>
            <person name="Olson A."/>
            <person name="Aerts A."/>
            <person name="Asiegbu F."/>
            <person name="Belbahri L."/>
            <person name="Bouzid O."/>
            <person name="Broberg A."/>
            <person name="Canback B."/>
            <person name="Coutinho P.M."/>
            <person name="Cullen D."/>
            <person name="Dalman K."/>
            <person name="Deflorio G."/>
            <person name="van Diepen L.T."/>
            <person name="Dunand C."/>
            <person name="Duplessis S."/>
            <person name="Durling M."/>
            <person name="Gonthier P."/>
            <person name="Grimwood J."/>
            <person name="Fossdal C.G."/>
            <person name="Hansson D."/>
            <person name="Henrissat B."/>
            <person name="Hietala A."/>
            <person name="Himmelstrand K."/>
            <person name="Hoffmeister D."/>
            <person name="Hogberg N."/>
            <person name="James T.Y."/>
            <person name="Karlsson M."/>
            <person name="Kohler A."/>
            <person name="Kues U."/>
            <person name="Lee Y.H."/>
            <person name="Lin Y.C."/>
            <person name="Lind M."/>
            <person name="Lindquist E."/>
            <person name="Lombard V."/>
            <person name="Lucas S."/>
            <person name="Lunden K."/>
            <person name="Morin E."/>
            <person name="Murat C."/>
            <person name="Park J."/>
            <person name="Raffaello T."/>
            <person name="Rouze P."/>
            <person name="Salamov A."/>
            <person name="Schmutz J."/>
            <person name="Solheim H."/>
            <person name="Stahlberg J."/>
            <person name="Velez H."/>
            <person name="de Vries R.P."/>
            <person name="Wiebenga A."/>
            <person name="Woodward S."/>
            <person name="Yakovlev I."/>
            <person name="Garbelotto M."/>
            <person name="Martin F."/>
            <person name="Grigoriev I.V."/>
            <person name="Stenlid J."/>
        </authorList>
    </citation>
    <scope>NUCLEOTIDE SEQUENCE [LARGE SCALE GENOMIC DNA]</scope>
    <source>
        <strain evidence="3 4">TC 32-1</strain>
    </source>
</reference>
<dbReference type="Pfam" id="PF07065">
    <property type="entry name" value="D123"/>
    <property type="match status" value="1"/>
</dbReference>
<dbReference type="OrthoDB" id="360540at2759"/>
<evidence type="ECO:0000313" key="4">
    <source>
        <dbReference type="Proteomes" id="UP000030671"/>
    </source>
</evidence>
<accession>W4K9K1</accession>
<comment type="similarity">
    <text evidence="1">Belongs to the CDC123 family.</text>
</comment>
<dbReference type="GO" id="GO:0005737">
    <property type="term" value="C:cytoplasm"/>
    <property type="evidence" value="ECO:0007669"/>
    <property type="project" value="TreeGrafter"/>
</dbReference>
<dbReference type="AlphaFoldDB" id="W4K9K1"/>
<evidence type="ECO:0000256" key="1">
    <source>
        <dbReference type="ARBA" id="ARBA00011047"/>
    </source>
</evidence>
<dbReference type="PANTHER" id="PTHR15323">
    <property type="entry name" value="D123 PROTEIN"/>
    <property type="match status" value="1"/>
</dbReference>
<dbReference type="GeneID" id="20677615"/>
<dbReference type="PANTHER" id="PTHR15323:SF6">
    <property type="entry name" value="CELL DIVISION CYCLE PROTEIN 123 HOMOLOG"/>
    <property type="match status" value="1"/>
</dbReference>
<name>W4K9K1_HETIT</name>
<dbReference type="InParanoid" id="W4K9K1"/>
<protein>
    <submittedName>
        <fullName evidence="3">Uncharacterized protein</fullName>
    </submittedName>
</protein>
<evidence type="ECO:0000313" key="3">
    <source>
        <dbReference type="EMBL" id="ETW81751.1"/>
    </source>
</evidence>
<sequence>MSTSSNTLFPPLSHSDILAFQFSAWYPTFSGLSIKSTVIRPLGADFRDYLDADSVFVPKGSEDVPARSTLEDEADEDEGNEDEDDRQEFAFPELDARIREAVREYGAVFPKLNFSSPKDASWLLPSSSPLKCTAPADVYILLKSSDFITHDLSMDIVFEGCEETSLDAVTTGRAQETPYELELVLRKWYAIDRSREIRCFVRNGALIGLSQRDTNFYDFLAETGTQTTIVTSVRTYWETHVKSKWTGPDSYVFDVLLTRDLTRFHILDFNPYAPRTDPLLFTYEELCDISTHIRDSDEIIPHLRVIDSPAHPVATRNTPAHQHNMVPFEALSLSEGRDVDSFRKIWEDEIKKGMDESDDEDYDKGSLVD</sequence>
<dbReference type="eggNOG" id="KOG2983">
    <property type="taxonomic scope" value="Eukaryota"/>
</dbReference>
<dbReference type="InterPro" id="IPR009772">
    <property type="entry name" value="CDC123"/>
</dbReference>
<evidence type="ECO:0000256" key="2">
    <source>
        <dbReference type="SAM" id="MobiDB-lite"/>
    </source>
</evidence>
<feature type="compositionally biased region" description="Acidic residues" evidence="2">
    <location>
        <begin position="71"/>
        <end position="86"/>
    </location>
</feature>
<gene>
    <name evidence="3" type="ORF">HETIRDRAFT_475234</name>
</gene>
<organism evidence="3 4">
    <name type="scientific">Heterobasidion irregulare (strain TC 32-1)</name>
    <dbReference type="NCBI Taxonomy" id="747525"/>
    <lineage>
        <taxon>Eukaryota</taxon>
        <taxon>Fungi</taxon>
        <taxon>Dikarya</taxon>
        <taxon>Basidiomycota</taxon>
        <taxon>Agaricomycotina</taxon>
        <taxon>Agaricomycetes</taxon>
        <taxon>Russulales</taxon>
        <taxon>Bondarzewiaceae</taxon>
        <taxon>Heterobasidion</taxon>
        <taxon>Heterobasidion annosum species complex</taxon>
    </lineage>
</organism>